<gene>
    <name evidence="1" type="ORF">QAD02_000680</name>
</gene>
<name>A0ACC2NEW8_9HYME</name>
<dbReference type="EMBL" id="CM056743">
    <property type="protein sequence ID" value="KAJ8669421.1"/>
    <property type="molecule type" value="Genomic_DNA"/>
</dbReference>
<evidence type="ECO:0000313" key="2">
    <source>
        <dbReference type="Proteomes" id="UP001239111"/>
    </source>
</evidence>
<proteinExistence type="predicted"/>
<protein>
    <submittedName>
        <fullName evidence="1">Uncharacterized protein</fullName>
    </submittedName>
</protein>
<comment type="caution">
    <text evidence="1">The sequence shown here is derived from an EMBL/GenBank/DDBJ whole genome shotgun (WGS) entry which is preliminary data.</text>
</comment>
<accession>A0ACC2NEW8</accession>
<organism evidence="1 2">
    <name type="scientific">Eretmocerus hayati</name>
    <dbReference type="NCBI Taxonomy" id="131215"/>
    <lineage>
        <taxon>Eukaryota</taxon>
        <taxon>Metazoa</taxon>
        <taxon>Ecdysozoa</taxon>
        <taxon>Arthropoda</taxon>
        <taxon>Hexapoda</taxon>
        <taxon>Insecta</taxon>
        <taxon>Pterygota</taxon>
        <taxon>Neoptera</taxon>
        <taxon>Endopterygota</taxon>
        <taxon>Hymenoptera</taxon>
        <taxon>Apocrita</taxon>
        <taxon>Proctotrupomorpha</taxon>
        <taxon>Chalcidoidea</taxon>
        <taxon>Aphelinidae</taxon>
        <taxon>Aphelininae</taxon>
        <taxon>Eretmocerus</taxon>
    </lineage>
</organism>
<sequence>MNYVEDKIFGGCLSTLETLRQCCRDSAFVSNNKIINSLAMLTRLGVPTKNKNLELAAAISEYVGPVDEFLNKDSAHLHGPSMVAHALALYKGGERFNNNGPKSFAEVLFVACFDQNAEQTDEAEARRQRAIISGTTSFMKLCFIRSDFNSLVDKYQKKPVYDTFEEVQTNLIHNLMLKFAQEKTSPLSKPTRLSPPEPEPKLALNLFTHALARVANESLSLVVRTQYVTILSEMLQYLDSITTNQTFKCVHCLEKRLELECEVHNHAMKEEDKNQKKGKKGLGFKHIRTRARSLMDDLDKSMVPSPAQVAGDQDGNLTKKKKTT</sequence>
<dbReference type="Proteomes" id="UP001239111">
    <property type="component" value="Chromosome 3"/>
</dbReference>
<reference evidence="1" key="1">
    <citation type="submission" date="2023-04" db="EMBL/GenBank/DDBJ databases">
        <title>A chromosome-level genome assembly of the parasitoid wasp Eretmocerus hayati.</title>
        <authorList>
            <person name="Zhong Y."/>
            <person name="Liu S."/>
            <person name="Liu Y."/>
        </authorList>
    </citation>
    <scope>NUCLEOTIDE SEQUENCE</scope>
    <source>
        <strain evidence="1">ZJU_SS_LIU_2023</strain>
    </source>
</reference>
<evidence type="ECO:0000313" key="1">
    <source>
        <dbReference type="EMBL" id="KAJ8669421.1"/>
    </source>
</evidence>
<keyword evidence="2" id="KW-1185">Reference proteome</keyword>